<dbReference type="OrthoDB" id="6608798at2759"/>
<dbReference type="PANTHER" id="PTHR45749">
    <property type="match status" value="1"/>
</dbReference>
<organism evidence="1 2">
    <name type="scientific">Aphis craccivora</name>
    <name type="common">Cowpea aphid</name>
    <dbReference type="NCBI Taxonomy" id="307492"/>
    <lineage>
        <taxon>Eukaryota</taxon>
        <taxon>Metazoa</taxon>
        <taxon>Ecdysozoa</taxon>
        <taxon>Arthropoda</taxon>
        <taxon>Hexapoda</taxon>
        <taxon>Insecta</taxon>
        <taxon>Pterygota</taxon>
        <taxon>Neoptera</taxon>
        <taxon>Paraneoptera</taxon>
        <taxon>Hemiptera</taxon>
        <taxon>Sternorrhyncha</taxon>
        <taxon>Aphidomorpha</taxon>
        <taxon>Aphidoidea</taxon>
        <taxon>Aphididae</taxon>
        <taxon>Aphidini</taxon>
        <taxon>Aphis</taxon>
        <taxon>Aphis</taxon>
    </lineage>
</organism>
<comment type="caution">
    <text evidence="1">The sequence shown here is derived from an EMBL/GenBank/DDBJ whole genome shotgun (WGS) entry which is preliminary data.</text>
</comment>
<reference evidence="1 2" key="1">
    <citation type="submission" date="2019-08" db="EMBL/GenBank/DDBJ databases">
        <title>Whole genome of Aphis craccivora.</title>
        <authorList>
            <person name="Voronova N.V."/>
            <person name="Shulinski R.S."/>
            <person name="Bandarenka Y.V."/>
            <person name="Zhorov D.G."/>
            <person name="Warner D."/>
        </authorList>
    </citation>
    <scope>NUCLEOTIDE SEQUENCE [LARGE SCALE GENOMIC DNA]</scope>
    <source>
        <strain evidence="1">180601</strain>
        <tissue evidence="1">Whole Body</tissue>
    </source>
</reference>
<evidence type="ECO:0000313" key="1">
    <source>
        <dbReference type="EMBL" id="KAF0764068.1"/>
    </source>
</evidence>
<name>A0A6G0Z1B3_APHCR</name>
<feature type="non-terminal residue" evidence="1">
    <location>
        <position position="254"/>
    </location>
</feature>
<sequence>MSCSKNDSKSHSKRDHFVSTQRSLTSFFAAKKICLDELQDRSKVNNEDNVSTNLQNVVDNNVEKNIFVDALDIGNFIDSQSSNLNDNKKYLALTKIWKPDSLYNFPKDKDSRKFQLKWLNDFPWLSYSKKYEGVYCRTCVLFSRDVGGRSKEHLVCSCQIKFKCSKEIEENRKKLVPIVNTIFLCGRQNFPLRGHRDDGDLIPNSVNNEGNFTELLKFRVDAGDDVLKNHLQNCPKNASFISKTTQNDLIDCCA</sequence>
<proteinExistence type="predicted"/>
<protein>
    <submittedName>
        <fullName evidence="1">52 kDa repressor of the inhibitor of the protein kinase-like</fullName>
    </submittedName>
</protein>
<accession>A0A6G0Z1B3</accession>
<dbReference type="EMBL" id="VUJU01001729">
    <property type="protein sequence ID" value="KAF0764068.1"/>
    <property type="molecule type" value="Genomic_DNA"/>
</dbReference>
<dbReference type="AlphaFoldDB" id="A0A6G0Z1B3"/>
<keyword evidence="2" id="KW-1185">Reference proteome</keyword>
<gene>
    <name evidence="1" type="ORF">FWK35_00010161</name>
</gene>
<evidence type="ECO:0000313" key="2">
    <source>
        <dbReference type="Proteomes" id="UP000478052"/>
    </source>
</evidence>
<dbReference type="PANTHER" id="PTHR45749:SF21">
    <property type="entry name" value="DUF4371 DOMAIN-CONTAINING PROTEIN"/>
    <property type="match status" value="1"/>
</dbReference>
<dbReference type="Proteomes" id="UP000478052">
    <property type="component" value="Unassembled WGS sequence"/>
</dbReference>